<comment type="caution">
    <text evidence="5">The sequence shown here is derived from an EMBL/GenBank/DDBJ whole genome shotgun (WGS) entry which is preliminary data.</text>
</comment>
<dbReference type="EC" id="2.5.1.-" evidence="4"/>
<dbReference type="SUPFAM" id="SSF64005">
    <property type="entry name" value="Undecaprenyl diphosphate synthase"/>
    <property type="match status" value="1"/>
</dbReference>
<dbReference type="Proteomes" id="UP000807353">
    <property type="component" value="Unassembled WGS sequence"/>
</dbReference>
<keyword evidence="6" id="KW-1185">Reference proteome</keyword>
<dbReference type="GO" id="GO:0016020">
    <property type="term" value="C:membrane"/>
    <property type="evidence" value="ECO:0007669"/>
    <property type="project" value="TreeGrafter"/>
</dbReference>
<dbReference type="GO" id="GO:1904423">
    <property type="term" value="C:dehydrodolichyl diphosphate synthase complex"/>
    <property type="evidence" value="ECO:0007669"/>
    <property type="project" value="TreeGrafter"/>
</dbReference>
<name>A0A9P6CH85_9AGAR</name>
<dbReference type="InterPro" id="IPR001441">
    <property type="entry name" value="UPP_synth-like"/>
</dbReference>
<evidence type="ECO:0000313" key="5">
    <source>
        <dbReference type="EMBL" id="KAF9460643.1"/>
    </source>
</evidence>
<dbReference type="PANTHER" id="PTHR10291:SF43">
    <property type="entry name" value="DEHYDRODOLICHYL DIPHOSPHATE SYNTHASE COMPLEX SUBUNIT DHDDS"/>
    <property type="match status" value="1"/>
</dbReference>
<dbReference type="FunFam" id="3.40.1180.10:FF:000005">
    <property type="entry name" value="Alkyl transferase"/>
    <property type="match status" value="1"/>
</dbReference>
<evidence type="ECO:0000256" key="1">
    <source>
        <dbReference type="ARBA" id="ARBA00005432"/>
    </source>
</evidence>
<dbReference type="PROSITE" id="PS01066">
    <property type="entry name" value="UPP_SYNTHASE"/>
    <property type="match status" value="1"/>
</dbReference>
<dbReference type="PANTHER" id="PTHR10291">
    <property type="entry name" value="DEHYDRODOLICHYL DIPHOSPHATE SYNTHASE FAMILY MEMBER"/>
    <property type="match status" value="1"/>
</dbReference>
<dbReference type="GO" id="GO:0045547">
    <property type="term" value="F:ditrans,polycis-polyprenyl diphosphate synthase [(2E,6E)-farnesyl diphosphate specific] activity"/>
    <property type="evidence" value="ECO:0007669"/>
    <property type="project" value="TreeGrafter"/>
</dbReference>
<evidence type="ECO:0000256" key="4">
    <source>
        <dbReference type="RuleBase" id="RU363018"/>
    </source>
</evidence>
<sequence>MDGNRRYARRNRKKIQQGHADGYVALRRMLEICLRLNVNCVSAYAFSIENFKRPKEEVDTLMGLAEEKLHELCEHGDLLDEYGVRLNVIGNVQLLPETVQQAVRKAEGLTRHNNRAILNLCMPYTSRDEMTTAVQNCVRNAIAEGPDIEPHITEEDIEAELMTTKGGSPPLDILVRTSGVKRLSDFLLWQCCENTQLQFSSTYWPDFGLFDFIPIILDYQLKVWNQEKTRKIC</sequence>
<keyword evidence="2 4" id="KW-0808">Transferase</keyword>
<evidence type="ECO:0000256" key="3">
    <source>
        <dbReference type="ARBA" id="ARBA00022842"/>
    </source>
</evidence>
<dbReference type="EMBL" id="MU150295">
    <property type="protein sequence ID" value="KAF9460643.1"/>
    <property type="molecule type" value="Genomic_DNA"/>
</dbReference>
<evidence type="ECO:0000256" key="2">
    <source>
        <dbReference type="ARBA" id="ARBA00022679"/>
    </source>
</evidence>
<dbReference type="Pfam" id="PF01255">
    <property type="entry name" value="Prenyltransf"/>
    <property type="match status" value="1"/>
</dbReference>
<dbReference type="Gene3D" id="3.40.1180.10">
    <property type="entry name" value="Decaprenyl diphosphate synthase-like"/>
    <property type="match status" value="1"/>
</dbReference>
<dbReference type="GO" id="GO:0005811">
    <property type="term" value="C:lipid droplet"/>
    <property type="evidence" value="ECO:0007669"/>
    <property type="project" value="TreeGrafter"/>
</dbReference>
<dbReference type="GO" id="GO:0016094">
    <property type="term" value="P:polyprenol biosynthetic process"/>
    <property type="evidence" value="ECO:0007669"/>
    <property type="project" value="TreeGrafter"/>
</dbReference>
<protein>
    <recommendedName>
        <fullName evidence="4">Alkyl transferase</fullName>
        <ecNumber evidence="4">2.5.1.-</ecNumber>
    </recommendedName>
</protein>
<reference evidence="5" key="1">
    <citation type="submission" date="2020-11" db="EMBL/GenBank/DDBJ databases">
        <authorList>
            <consortium name="DOE Joint Genome Institute"/>
            <person name="Ahrendt S."/>
            <person name="Riley R."/>
            <person name="Andreopoulos W."/>
            <person name="Labutti K."/>
            <person name="Pangilinan J."/>
            <person name="Ruiz-Duenas F.J."/>
            <person name="Barrasa J.M."/>
            <person name="Sanchez-Garcia M."/>
            <person name="Camarero S."/>
            <person name="Miyauchi S."/>
            <person name="Serrano A."/>
            <person name="Linde D."/>
            <person name="Babiker R."/>
            <person name="Drula E."/>
            <person name="Ayuso-Fernandez I."/>
            <person name="Pacheco R."/>
            <person name="Padilla G."/>
            <person name="Ferreira P."/>
            <person name="Barriuso J."/>
            <person name="Kellner H."/>
            <person name="Castanera R."/>
            <person name="Alfaro M."/>
            <person name="Ramirez L."/>
            <person name="Pisabarro A.G."/>
            <person name="Kuo A."/>
            <person name="Tritt A."/>
            <person name="Lipzen A."/>
            <person name="He G."/>
            <person name="Yan M."/>
            <person name="Ng V."/>
            <person name="Cullen D."/>
            <person name="Martin F."/>
            <person name="Rosso M.-N."/>
            <person name="Henrissat B."/>
            <person name="Hibbett D."/>
            <person name="Martinez A.T."/>
            <person name="Grigoriev I.V."/>
        </authorList>
    </citation>
    <scope>NUCLEOTIDE SEQUENCE</scope>
    <source>
        <strain evidence="5">CBS 247.69</strain>
    </source>
</reference>
<dbReference type="CDD" id="cd00475">
    <property type="entry name" value="Cis_IPPS"/>
    <property type="match status" value="1"/>
</dbReference>
<accession>A0A9P6CH85</accession>
<evidence type="ECO:0000313" key="6">
    <source>
        <dbReference type="Proteomes" id="UP000807353"/>
    </source>
</evidence>
<proteinExistence type="inferred from homology"/>
<dbReference type="OrthoDB" id="4173905at2759"/>
<organism evidence="5 6">
    <name type="scientific">Collybia nuda</name>
    <dbReference type="NCBI Taxonomy" id="64659"/>
    <lineage>
        <taxon>Eukaryota</taxon>
        <taxon>Fungi</taxon>
        <taxon>Dikarya</taxon>
        <taxon>Basidiomycota</taxon>
        <taxon>Agaricomycotina</taxon>
        <taxon>Agaricomycetes</taxon>
        <taxon>Agaricomycetidae</taxon>
        <taxon>Agaricales</taxon>
        <taxon>Tricholomatineae</taxon>
        <taxon>Clitocybaceae</taxon>
        <taxon>Collybia</taxon>
    </lineage>
</organism>
<gene>
    <name evidence="5" type="ORF">BDZ94DRAFT_1265533</name>
</gene>
<comment type="similarity">
    <text evidence="1 4">Belongs to the UPP synthase family.</text>
</comment>
<dbReference type="InterPro" id="IPR036424">
    <property type="entry name" value="UPP_synth-like_sf"/>
</dbReference>
<dbReference type="AlphaFoldDB" id="A0A9P6CH85"/>
<dbReference type="NCBIfam" id="TIGR00055">
    <property type="entry name" value="uppS"/>
    <property type="match status" value="1"/>
</dbReference>
<keyword evidence="3" id="KW-0460">Magnesium</keyword>
<dbReference type="InterPro" id="IPR018520">
    <property type="entry name" value="UPP_synth-like_CS"/>
</dbReference>
<dbReference type="GO" id="GO:0005783">
    <property type="term" value="C:endoplasmic reticulum"/>
    <property type="evidence" value="ECO:0007669"/>
    <property type="project" value="TreeGrafter"/>
</dbReference>